<gene>
    <name evidence="2" type="ORF">JMJ54_03680</name>
</gene>
<organism evidence="2 3">
    <name type="scientific">Jeongeupia naejangsanensis</name>
    <dbReference type="NCBI Taxonomy" id="613195"/>
    <lineage>
        <taxon>Bacteria</taxon>
        <taxon>Pseudomonadati</taxon>
        <taxon>Pseudomonadota</taxon>
        <taxon>Betaproteobacteria</taxon>
        <taxon>Neisseriales</taxon>
        <taxon>Chitinibacteraceae</taxon>
        <taxon>Jeongeupia</taxon>
    </lineage>
</organism>
<evidence type="ECO:0000313" key="3">
    <source>
        <dbReference type="Proteomes" id="UP000809431"/>
    </source>
</evidence>
<dbReference type="EMBL" id="JAESND010000001">
    <property type="protein sequence ID" value="MBM3114922.1"/>
    <property type="molecule type" value="Genomic_DNA"/>
</dbReference>
<proteinExistence type="predicted"/>
<protein>
    <submittedName>
        <fullName evidence="2">Uncharacterized protein</fullName>
    </submittedName>
</protein>
<name>A0ABS2BH22_9NEIS</name>
<feature type="region of interest" description="Disordered" evidence="1">
    <location>
        <begin position="1"/>
        <end position="30"/>
    </location>
</feature>
<evidence type="ECO:0000313" key="2">
    <source>
        <dbReference type="EMBL" id="MBM3114922.1"/>
    </source>
</evidence>
<accession>A0ABS2BH22</accession>
<dbReference type="RefSeq" id="WP_203536580.1">
    <property type="nucleotide sequence ID" value="NZ_JAESND010000001.1"/>
</dbReference>
<dbReference type="Proteomes" id="UP000809431">
    <property type="component" value="Unassembled WGS sequence"/>
</dbReference>
<feature type="region of interest" description="Disordered" evidence="1">
    <location>
        <begin position="409"/>
        <end position="435"/>
    </location>
</feature>
<evidence type="ECO:0000256" key="1">
    <source>
        <dbReference type="SAM" id="MobiDB-lite"/>
    </source>
</evidence>
<comment type="caution">
    <text evidence="2">The sequence shown here is derived from an EMBL/GenBank/DDBJ whole genome shotgun (WGS) entry which is preliminary data.</text>
</comment>
<reference evidence="2 3" key="1">
    <citation type="submission" date="2021-01" db="EMBL/GenBank/DDBJ databases">
        <title>Draft Genome Sequence and Polyhydroxyalkanoate Biosynthetic Potential of Jeongeupia naejangsanensis Type Strain DSM 24253.</title>
        <authorList>
            <person name="Turrini P."/>
            <person name="Artuso I."/>
            <person name="Lugli G.A."/>
            <person name="Frangipani E."/>
            <person name="Ventura M."/>
            <person name="Visca P."/>
        </authorList>
    </citation>
    <scope>NUCLEOTIDE SEQUENCE [LARGE SCALE GENOMIC DNA]</scope>
    <source>
        <strain evidence="2 3">DSM 24253</strain>
    </source>
</reference>
<keyword evidence="3" id="KW-1185">Reference proteome</keyword>
<sequence length="794" mass="87041">MAYQRSTTSTPPADQSSQPVTDGNTNPRPDSVVATQAEQVLLFLRPETGEVIGVPPPDTAELRIHYHRWSELVRDYHNANALLFDCEERLQVLAAAEANNEVLPPGIKDEADSNWKFAVKWRDEANQKLREEMKPLASTAGSGKKLVELIPLMSNEGDKPYAVTKKNEGPKFDAGKAKQSWGVSAGAGLKDHYKYPKDLPEKLIYVRSDRLKEGWPKFKEAEKTKWDEVYKKDANGKRKLDEAKLKKYTREQVKQIKINSKDFVKIDYEKCDSILGDWGRKWNEDHTVKHSASVTVGGKQVADIDLSAQAALMRYLYGGSLNATFDPFNTGVSFKAEGKAEISLAEAKAAADLYLPARDGILMCLYDLEGKEYPLGAIRLQIGAALSGVVGASIAAEVSLGVEMKDKELPKAKGKPGGKNKKRAKKMNVSPTEPTNVAGADAELNAFAGAKADVELKGAMQWRNPESKEKTFEALATIAPAAGAQAGIGASAKFTVQYADGLFKITAHASLCIGLGAEGAISLEVNAVQLASFMIWFNYQLYHANYRSVEIIANTAFRAAQDMTFLAIQTGQDISKFLGQANRELSERVTATAAALEKAEARQKLAKRILATPFALKHCPPETRGMLIYQLSRHGSADAVVTGGGVGDRYLSTQRKAILHVLRQAQTKADIDNIIQHIGPRGEKGSFDNKLASLKAFFKLEFVGNLEVPLIESHYDDQFREHYESLPGKGMGDGKLAQLGGDFGEWYDGVYASLKDEPTRGLPMVANNTTEYKVQRLQEDHPLFAATGSNAYYA</sequence>
<feature type="compositionally biased region" description="Basic residues" evidence="1">
    <location>
        <begin position="412"/>
        <end position="426"/>
    </location>
</feature>